<evidence type="ECO:0000313" key="2">
    <source>
        <dbReference type="Proteomes" id="UP000308600"/>
    </source>
</evidence>
<evidence type="ECO:0000313" key="1">
    <source>
        <dbReference type="EMBL" id="TFK58835.1"/>
    </source>
</evidence>
<name>A0ACD3A095_9AGAR</name>
<accession>A0ACD3A095</accession>
<keyword evidence="2" id="KW-1185">Reference proteome</keyword>
<proteinExistence type="predicted"/>
<sequence>MSATVTSSQDGYTRRLQISYSIAAELFAKNGISRAQLTICITSLNCSLDTFGISEPLPYDCGQRRGGIFVYRVLGHWRLSRAFVEKWGRFYAGRDLIDCGLLLAYRGYHPRIRLLDRTNVREIQSRFCVVLTFVGLHRLLGSDSFSIISVFGSIPTATRFSIPGCGLSTTLS</sequence>
<protein>
    <submittedName>
        <fullName evidence="1">Uncharacterized protein</fullName>
    </submittedName>
</protein>
<dbReference type="EMBL" id="ML209176">
    <property type="protein sequence ID" value="TFK58835.1"/>
    <property type="molecule type" value="Genomic_DNA"/>
</dbReference>
<dbReference type="Proteomes" id="UP000308600">
    <property type="component" value="Unassembled WGS sequence"/>
</dbReference>
<gene>
    <name evidence="1" type="ORF">BDN72DRAFT_906379</name>
</gene>
<reference evidence="1 2" key="1">
    <citation type="journal article" date="2019" name="Nat. Ecol. Evol.">
        <title>Megaphylogeny resolves global patterns of mushroom evolution.</title>
        <authorList>
            <person name="Varga T."/>
            <person name="Krizsan K."/>
            <person name="Foldi C."/>
            <person name="Dima B."/>
            <person name="Sanchez-Garcia M."/>
            <person name="Sanchez-Ramirez S."/>
            <person name="Szollosi G.J."/>
            <person name="Szarkandi J.G."/>
            <person name="Papp V."/>
            <person name="Albert L."/>
            <person name="Andreopoulos W."/>
            <person name="Angelini C."/>
            <person name="Antonin V."/>
            <person name="Barry K.W."/>
            <person name="Bougher N.L."/>
            <person name="Buchanan P."/>
            <person name="Buyck B."/>
            <person name="Bense V."/>
            <person name="Catcheside P."/>
            <person name="Chovatia M."/>
            <person name="Cooper J."/>
            <person name="Damon W."/>
            <person name="Desjardin D."/>
            <person name="Finy P."/>
            <person name="Geml J."/>
            <person name="Haridas S."/>
            <person name="Hughes K."/>
            <person name="Justo A."/>
            <person name="Karasinski D."/>
            <person name="Kautmanova I."/>
            <person name="Kiss B."/>
            <person name="Kocsube S."/>
            <person name="Kotiranta H."/>
            <person name="LaButti K.M."/>
            <person name="Lechner B.E."/>
            <person name="Liimatainen K."/>
            <person name="Lipzen A."/>
            <person name="Lukacs Z."/>
            <person name="Mihaltcheva S."/>
            <person name="Morgado L.N."/>
            <person name="Niskanen T."/>
            <person name="Noordeloos M.E."/>
            <person name="Ohm R.A."/>
            <person name="Ortiz-Santana B."/>
            <person name="Ovrebo C."/>
            <person name="Racz N."/>
            <person name="Riley R."/>
            <person name="Savchenko A."/>
            <person name="Shiryaev A."/>
            <person name="Soop K."/>
            <person name="Spirin V."/>
            <person name="Szebenyi C."/>
            <person name="Tomsovsky M."/>
            <person name="Tulloss R.E."/>
            <person name="Uehling J."/>
            <person name="Grigoriev I.V."/>
            <person name="Vagvolgyi C."/>
            <person name="Papp T."/>
            <person name="Martin F.M."/>
            <person name="Miettinen O."/>
            <person name="Hibbett D.S."/>
            <person name="Nagy L.G."/>
        </authorList>
    </citation>
    <scope>NUCLEOTIDE SEQUENCE [LARGE SCALE GENOMIC DNA]</scope>
    <source>
        <strain evidence="1 2">NL-1719</strain>
    </source>
</reference>
<organism evidence="1 2">
    <name type="scientific">Pluteus cervinus</name>
    <dbReference type="NCBI Taxonomy" id="181527"/>
    <lineage>
        <taxon>Eukaryota</taxon>
        <taxon>Fungi</taxon>
        <taxon>Dikarya</taxon>
        <taxon>Basidiomycota</taxon>
        <taxon>Agaricomycotina</taxon>
        <taxon>Agaricomycetes</taxon>
        <taxon>Agaricomycetidae</taxon>
        <taxon>Agaricales</taxon>
        <taxon>Pluteineae</taxon>
        <taxon>Pluteaceae</taxon>
        <taxon>Pluteus</taxon>
    </lineage>
</organism>